<proteinExistence type="predicted"/>
<reference evidence="2 3" key="1">
    <citation type="submission" date="2018-03" db="EMBL/GenBank/DDBJ databases">
        <title>Whole genome sequencing of Histamine producing bacteria.</title>
        <authorList>
            <person name="Butler K."/>
        </authorList>
    </citation>
    <scope>NUCLEOTIDE SEQUENCE [LARGE SCALE GENOMIC DNA]</scope>
    <source>
        <strain evidence="2 3">ATCC 19614</strain>
    </source>
</reference>
<evidence type="ECO:0000256" key="1">
    <source>
        <dbReference type="SAM" id="MobiDB-lite"/>
    </source>
</evidence>
<dbReference type="NCBIfam" id="TIGR01558">
    <property type="entry name" value="sm_term_P27"/>
    <property type="match status" value="1"/>
</dbReference>
<protein>
    <submittedName>
        <fullName evidence="2">Phage terminase small subunit P27 family</fullName>
    </submittedName>
</protein>
<gene>
    <name evidence="2" type="ORF">C9J47_22345</name>
</gene>
<evidence type="ECO:0000313" key="2">
    <source>
        <dbReference type="EMBL" id="PSV43611.1"/>
    </source>
</evidence>
<accession>A0A2T3L3D5</accession>
<sequence length="159" mass="17502">MGNPRKPTNVKYLHGSHKNHPERIKKGEPRPEIIVPDVPKHLNAKEKKAFKELTETLRPLGIVAGSDVKGLSMLASVWVEIGVLDKLVDRDGYTYETTSTTGDRILKANPAVGQRSDAHKRFLTLSREFGMTPSSRGGVEVIPDVGSDGLSDFMRGIDK</sequence>
<name>A0A2T3L3D5_9GAMM</name>
<feature type="compositionally biased region" description="Basic and acidic residues" evidence="1">
    <location>
        <begin position="19"/>
        <end position="31"/>
    </location>
</feature>
<keyword evidence="3" id="KW-1185">Reference proteome</keyword>
<comment type="caution">
    <text evidence="2">The sequence shown here is derived from an EMBL/GenBank/DDBJ whole genome shotgun (WGS) entry which is preliminary data.</text>
</comment>
<dbReference type="Pfam" id="PF05119">
    <property type="entry name" value="Terminase_4"/>
    <property type="match status" value="1"/>
</dbReference>
<dbReference type="Proteomes" id="UP000241803">
    <property type="component" value="Unassembled WGS sequence"/>
</dbReference>
<dbReference type="RefSeq" id="WP_107255483.1">
    <property type="nucleotide sequence ID" value="NZ_PYOC01000012.1"/>
</dbReference>
<organism evidence="2 3">
    <name type="scientific">Photobacterium indicum</name>
    <dbReference type="NCBI Taxonomy" id="81447"/>
    <lineage>
        <taxon>Bacteria</taxon>
        <taxon>Pseudomonadati</taxon>
        <taxon>Pseudomonadota</taxon>
        <taxon>Gammaproteobacteria</taxon>
        <taxon>Vibrionales</taxon>
        <taxon>Vibrionaceae</taxon>
        <taxon>Photobacterium</taxon>
    </lineage>
</organism>
<dbReference type="EMBL" id="PYOC01000012">
    <property type="protein sequence ID" value="PSV43611.1"/>
    <property type="molecule type" value="Genomic_DNA"/>
</dbReference>
<dbReference type="InterPro" id="IPR006448">
    <property type="entry name" value="Phage_term_ssu_P27"/>
</dbReference>
<feature type="region of interest" description="Disordered" evidence="1">
    <location>
        <begin position="1"/>
        <end position="34"/>
    </location>
</feature>
<evidence type="ECO:0000313" key="3">
    <source>
        <dbReference type="Proteomes" id="UP000241803"/>
    </source>
</evidence>
<dbReference type="AlphaFoldDB" id="A0A2T3L3D5"/>